<keyword evidence="3" id="KW-1185">Reference proteome</keyword>
<gene>
    <name evidence="2" type="ORF">R50_0760</name>
</gene>
<dbReference type="AlphaFoldDB" id="A0A6F8ZE34"/>
<proteinExistence type="predicted"/>
<dbReference type="Proteomes" id="UP000503399">
    <property type="component" value="Chromosome"/>
</dbReference>
<feature type="region of interest" description="Disordered" evidence="1">
    <location>
        <begin position="29"/>
        <end position="48"/>
    </location>
</feature>
<evidence type="ECO:0000313" key="2">
    <source>
        <dbReference type="EMBL" id="CAB1128266.1"/>
    </source>
</evidence>
<evidence type="ECO:0000256" key="1">
    <source>
        <dbReference type="SAM" id="MobiDB-lite"/>
    </source>
</evidence>
<protein>
    <submittedName>
        <fullName evidence="2">Uncharacterized protein</fullName>
    </submittedName>
</protein>
<dbReference type="EMBL" id="LR778114">
    <property type="protein sequence ID" value="CAB1128266.1"/>
    <property type="molecule type" value="Genomic_DNA"/>
</dbReference>
<evidence type="ECO:0000313" key="3">
    <source>
        <dbReference type="Proteomes" id="UP000503399"/>
    </source>
</evidence>
<accession>A0A6F8ZE34</accession>
<sequence>MVPVMAHSLFHLTNGVLILRFMAWVGAQQGGRERGGGPACSDRGAAGP</sequence>
<dbReference type="KEGG" id="hfv:R50_0760"/>
<reference evidence="2 3" key="1">
    <citation type="submission" date="2020-02" db="EMBL/GenBank/DDBJ databases">
        <authorList>
            <person name="Hogendoorn C."/>
        </authorList>
    </citation>
    <scope>NUCLEOTIDE SEQUENCE [LARGE SCALE GENOMIC DNA]</scope>
    <source>
        <strain evidence="2">R501</strain>
    </source>
</reference>
<organism evidence="2 3">
    <name type="scientific">Candidatus Hydrogenisulfobacillus filiaventi</name>
    <dbReference type="NCBI Taxonomy" id="2707344"/>
    <lineage>
        <taxon>Bacteria</taxon>
        <taxon>Bacillati</taxon>
        <taxon>Bacillota</taxon>
        <taxon>Clostridia</taxon>
        <taxon>Eubacteriales</taxon>
        <taxon>Clostridiales Family XVII. Incertae Sedis</taxon>
        <taxon>Candidatus Hydrogenisulfobacillus</taxon>
    </lineage>
</organism>
<name>A0A6F8ZE34_9FIRM</name>